<sequence length="188" mass="19814">MKLVSSVLFVLLSLPMCRSSPLQDTCRSFAAGHPSIGYDYCIRIFQADKASAEATDARGLAAIAARIAEAKANATAARIEAMSALERDARRRDRLSVCAEVYSDAVDQLDQAEEELAHGAEGVIDDAVTQLSAALDAPETCEDAFGEADDTSPLAAEDAEFKNLATVALAVAASLTPPPSMPRPKISD</sequence>
<evidence type="ECO:0000313" key="7">
    <source>
        <dbReference type="Proteomes" id="UP000604825"/>
    </source>
</evidence>
<evidence type="ECO:0000313" key="6">
    <source>
        <dbReference type="EMBL" id="CAD6249901.1"/>
    </source>
</evidence>
<comment type="caution">
    <text evidence="6">The sequence shown here is derived from an EMBL/GenBank/DDBJ whole genome shotgun (WGS) entry which is preliminary data.</text>
</comment>
<keyword evidence="2" id="KW-1015">Disulfide bond</keyword>
<evidence type="ECO:0000256" key="2">
    <source>
        <dbReference type="ARBA" id="ARBA00023157"/>
    </source>
</evidence>
<reference evidence="6" key="1">
    <citation type="submission" date="2020-10" db="EMBL/GenBank/DDBJ databases">
        <authorList>
            <person name="Han B."/>
            <person name="Lu T."/>
            <person name="Zhao Q."/>
            <person name="Huang X."/>
            <person name="Zhao Y."/>
        </authorList>
    </citation>
    <scope>NUCLEOTIDE SEQUENCE</scope>
</reference>
<dbReference type="EMBL" id="CAJGYO010000008">
    <property type="protein sequence ID" value="CAD6249901.1"/>
    <property type="molecule type" value="Genomic_DNA"/>
</dbReference>
<feature type="domain" description="Pectinesterase inhibitor" evidence="5">
    <location>
        <begin position="17"/>
        <end position="171"/>
    </location>
</feature>
<feature type="chain" id="PRO_5032325575" description="Pectinesterase inhibitor domain-containing protein" evidence="4">
    <location>
        <begin position="20"/>
        <end position="188"/>
    </location>
</feature>
<gene>
    <name evidence="6" type="ORF">NCGR_LOCUS33700</name>
</gene>
<dbReference type="OrthoDB" id="1915198at2759"/>
<name>A0A811PTR4_9POAL</name>
<accession>A0A811PTR4</accession>
<dbReference type="AlphaFoldDB" id="A0A811PTR4"/>
<feature type="signal peptide" evidence="4">
    <location>
        <begin position="1"/>
        <end position="19"/>
    </location>
</feature>
<evidence type="ECO:0000256" key="4">
    <source>
        <dbReference type="SAM" id="SignalP"/>
    </source>
</evidence>
<dbReference type="GO" id="GO:0005576">
    <property type="term" value="C:extracellular region"/>
    <property type="evidence" value="ECO:0007669"/>
    <property type="project" value="UniProtKB-ARBA"/>
</dbReference>
<keyword evidence="7" id="KW-1185">Reference proteome</keyword>
<keyword evidence="1 4" id="KW-0732">Signal</keyword>
<evidence type="ECO:0000256" key="3">
    <source>
        <dbReference type="ARBA" id="ARBA00038471"/>
    </source>
</evidence>
<evidence type="ECO:0000256" key="1">
    <source>
        <dbReference type="ARBA" id="ARBA00022729"/>
    </source>
</evidence>
<evidence type="ECO:0000259" key="5">
    <source>
        <dbReference type="SMART" id="SM00856"/>
    </source>
</evidence>
<dbReference type="SUPFAM" id="SSF101148">
    <property type="entry name" value="Plant invertase/pectin methylesterase inhibitor"/>
    <property type="match status" value="1"/>
</dbReference>
<dbReference type="GO" id="GO:0004857">
    <property type="term" value="F:enzyme inhibitor activity"/>
    <property type="evidence" value="ECO:0007669"/>
    <property type="project" value="InterPro"/>
</dbReference>
<dbReference type="SMART" id="SM00856">
    <property type="entry name" value="PMEI"/>
    <property type="match status" value="1"/>
</dbReference>
<dbReference type="PANTHER" id="PTHR35357:SF24">
    <property type="entry name" value="OS04G0587200 PROTEIN"/>
    <property type="match status" value="1"/>
</dbReference>
<dbReference type="PANTHER" id="PTHR35357">
    <property type="entry name" value="OS02G0537100 PROTEIN"/>
    <property type="match status" value="1"/>
</dbReference>
<dbReference type="Pfam" id="PF04043">
    <property type="entry name" value="PMEI"/>
    <property type="match status" value="1"/>
</dbReference>
<comment type="similarity">
    <text evidence="3">Belongs to the PMEI family.</text>
</comment>
<dbReference type="Proteomes" id="UP000604825">
    <property type="component" value="Unassembled WGS sequence"/>
</dbReference>
<protein>
    <recommendedName>
        <fullName evidence="5">Pectinesterase inhibitor domain-containing protein</fullName>
    </recommendedName>
</protein>
<dbReference type="FunFam" id="1.20.140.40:FF:000002">
    <property type="entry name" value="Putative invertase inhibitor"/>
    <property type="match status" value="1"/>
</dbReference>
<dbReference type="CDD" id="cd15795">
    <property type="entry name" value="PMEI-Pla_a_1_like"/>
    <property type="match status" value="1"/>
</dbReference>
<dbReference type="InterPro" id="IPR034088">
    <property type="entry name" value="Pla_a_1-like"/>
</dbReference>
<dbReference type="InterPro" id="IPR035513">
    <property type="entry name" value="Invertase/methylesterase_inhib"/>
</dbReference>
<dbReference type="Gene3D" id="1.20.140.40">
    <property type="entry name" value="Invertase/pectin methylesterase inhibitor family protein"/>
    <property type="match status" value="1"/>
</dbReference>
<dbReference type="InterPro" id="IPR006501">
    <property type="entry name" value="Pectinesterase_inhib_dom"/>
</dbReference>
<organism evidence="6 7">
    <name type="scientific">Miscanthus lutarioriparius</name>
    <dbReference type="NCBI Taxonomy" id="422564"/>
    <lineage>
        <taxon>Eukaryota</taxon>
        <taxon>Viridiplantae</taxon>
        <taxon>Streptophyta</taxon>
        <taxon>Embryophyta</taxon>
        <taxon>Tracheophyta</taxon>
        <taxon>Spermatophyta</taxon>
        <taxon>Magnoliopsida</taxon>
        <taxon>Liliopsida</taxon>
        <taxon>Poales</taxon>
        <taxon>Poaceae</taxon>
        <taxon>PACMAD clade</taxon>
        <taxon>Panicoideae</taxon>
        <taxon>Andropogonodae</taxon>
        <taxon>Andropogoneae</taxon>
        <taxon>Saccharinae</taxon>
        <taxon>Miscanthus</taxon>
    </lineage>
</organism>
<proteinExistence type="inferred from homology"/>
<dbReference type="NCBIfam" id="TIGR01614">
    <property type="entry name" value="PME_inhib"/>
    <property type="match status" value="1"/>
</dbReference>